<dbReference type="KEGG" id="haly:HYG82_06660"/>
<feature type="region of interest" description="Disordered" evidence="1">
    <location>
        <begin position="138"/>
        <end position="164"/>
    </location>
</feature>
<feature type="transmembrane region" description="Helical" evidence="2">
    <location>
        <begin position="38"/>
        <end position="58"/>
    </location>
</feature>
<accession>A0A7D5KFX0</accession>
<evidence type="ECO:0000313" key="5">
    <source>
        <dbReference type="Proteomes" id="UP000509241"/>
    </source>
</evidence>
<proteinExistence type="predicted"/>
<evidence type="ECO:0000259" key="3">
    <source>
        <dbReference type="Pfam" id="PF24034"/>
    </source>
</evidence>
<keyword evidence="2" id="KW-1133">Transmembrane helix</keyword>
<name>A0A7D5KFX0_9EURY</name>
<dbReference type="OrthoDB" id="284722at2157"/>
<protein>
    <submittedName>
        <fullName evidence="4">Helix-turn-helix domain-containing protein</fullName>
    </submittedName>
</protein>
<dbReference type="AlphaFoldDB" id="A0A7D5KFX0"/>
<gene>
    <name evidence="4" type="ORF">HYG82_06660</name>
</gene>
<dbReference type="InterPro" id="IPR055767">
    <property type="entry name" value="DUF7343"/>
</dbReference>
<dbReference type="Pfam" id="PF24034">
    <property type="entry name" value="DUF7343"/>
    <property type="match status" value="1"/>
</dbReference>
<sequence length="164" mass="17893">MGTFGSTADEAVVSVVVTSLRGRIVSGPDHPLQIDGNAHIAALIGIIALALLGGILVIRNRYDQPTALATETEQNPDEFVTDRERVRQLLRENDGRMKQSAIVESVDWSKAKVSRLLADLEEDDQVTKLRLGRENLVCLPGEEPTASKSPTQPIDDQPKQPTDD</sequence>
<organism evidence="4 5">
    <name type="scientific">Natrinema halophilum</name>
    <dbReference type="NCBI Taxonomy" id="1699371"/>
    <lineage>
        <taxon>Archaea</taxon>
        <taxon>Methanobacteriati</taxon>
        <taxon>Methanobacteriota</taxon>
        <taxon>Stenosarchaea group</taxon>
        <taxon>Halobacteria</taxon>
        <taxon>Halobacteriales</taxon>
        <taxon>Natrialbaceae</taxon>
        <taxon>Natrinema</taxon>
    </lineage>
</organism>
<dbReference type="InterPro" id="IPR036390">
    <property type="entry name" value="WH_DNA-bd_sf"/>
</dbReference>
<evidence type="ECO:0000256" key="1">
    <source>
        <dbReference type="SAM" id="MobiDB-lite"/>
    </source>
</evidence>
<evidence type="ECO:0000313" key="4">
    <source>
        <dbReference type="EMBL" id="QLG51161.1"/>
    </source>
</evidence>
<keyword evidence="2" id="KW-0472">Membrane</keyword>
<dbReference type="Proteomes" id="UP000509241">
    <property type="component" value="Chromosome"/>
</dbReference>
<dbReference type="SUPFAM" id="SSF46785">
    <property type="entry name" value="Winged helix' DNA-binding domain"/>
    <property type="match status" value="1"/>
</dbReference>
<evidence type="ECO:0000256" key="2">
    <source>
        <dbReference type="SAM" id="Phobius"/>
    </source>
</evidence>
<feature type="domain" description="DUF7343" evidence="3">
    <location>
        <begin position="80"/>
        <end position="140"/>
    </location>
</feature>
<keyword evidence="5" id="KW-1185">Reference proteome</keyword>
<dbReference type="EMBL" id="CP058601">
    <property type="protein sequence ID" value="QLG51161.1"/>
    <property type="molecule type" value="Genomic_DNA"/>
</dbReference>
<keyword evidence="2" id="KW-0812">Transmembrane</keyword>
<reference evidence="4 5" key="1">
    <citation type="submission" date="2020-07" db="EMBL/GenBank/DDBJ databases">
        <authorList>
            <person name="Cui H."/>
        </authorList>
    </citation>
    <scope>NUCLEOTIDE SEQUENCE [LARGE SCALE GENOMIC DNA]</scope>
    <source>
        <strain evidence="4 5">YPL8</strain>
    </source>
</reference>